<keyword evidence="9" id="KW-1133">Transmembrane helix</keyword>
<dbReference type="InterPro" id="IPR006650">
    <property type="entry name" value="A/AMP_deam_AS"/>
</dbReference>
<dbReference type="GO" id="GO:0046872">
    <property type="term" value="F:metal ion binding"/>
    <property type="evidence" value="ECO:0007669"/>
    <property type="project" value="UniProtKB-KW"/>
</dbReference>
<evidence type="ECO:0000313" key="11">
    <source>
        <dbReference type="Proteomes" id="UP000046392"/>
    </source>
</evidence>
<keyword evidence="11" id="KW-1185">Reference proteome</keyword>
<evidence type="ECO:0000256" key="3">
    <source>
        <dbReference type="ARBA" id="ARBA00006676"/>
    </source>
</evidence>
<evidence type="ECO:0000259" key="10">
    <source>
        <dbReference type="Pfam" id="PF00962"/>
    </source>
</evidence>
<feature type="transmembrane region" description="Helical" evidence="9">
    <location>
        <begin position="12"/>
        <end position="28"/>
    </location>
</feature>
<reference evidence="12" key="1">
    <citation type="submission" date="2017-02" db="UniProtKB">
        <authorList>
            <consortium name="WormBaseParasite"/>
        </authorList>
    </citation>
    <scope>IDENTIFICATION</scope>
</reference>
<dbReference type="GO" id="GO:0043103">
    <property type="term" value="P:hypoxanthine salvage"/>
    <property type="evidence" value="ECO:0007669"/>
    <property type="project" value="TreeGrafter"/>
</dbReference>
<evidence type="ECO:0000256" key="7">
    <source>
        <dbReference type="ARBA" id="ARBA00022801"/>
    </source>
</evidence>
<dbReference type="PROSITE" id="PS00485">
    <property type="entry name" value="A_DEAMINASE"/>
    <property type="match status" value="1"/>
</dbReference>
<proteinExistence type="inferred from homology"/>
<dbReference type="NCBIfam" id="TIGR01430">
    <property type="entry name" value="aden_deam"/>
    <property type="match status" value="1"/>
</dbReference>
<dbReference type="STRING" id="174720.A0A0N5C5L9"/>
<dbReference type="SUPFAM" id="SSF51556">
    <property type="entry name" value="Metallo-dependent hydrolases"/>
    <property type="match status" value="1"/>
</dbReference>
<dbReference type="Gene3D" id="3.20.20.140">
    <property type="entry name" value="Metal-dependent hydrolases"/>
    <property type="match status" value="1"/>
</dbReference>
<evidence type="ECO:0000256" key="4">
    <source>
        <dbReference type="ARBA" id="ARBA00012784"/>
    </source>
</evidence>
<dbReference type="InterPro" id="IPR001365">
    <property type="entry name" value="A_deaminase_dom"/>
</dbReference>
<dbReference type="GO" id="GO:0060169">
    <property type="term" value="P:negative regulation of adenosine receptor signaling pathway"/>
    <property type="evidence" value="ECO:0007669"/>
    <property type="project" value="TreeGrafter"/>
</dbReference>
<dbReference type="PANTHER" id="PTHR11409:SF43">
    <property type="entry name" value="ADENOSINE DEAMINASE"/>
    <property type="match status" value="1"/>
</dbReference>
<protein>
    <recommendedName>
        <fullName evidence="5">Adenosine deaminase</fullName>
        <ecNumber evidence="4">3.5.4.4</ecNumber>
    </recommendedName>
</protein>
<keyword evidence="9" id="KW-0812">Transmembrane</keyword>
<dbReference type="InterPro" id="IPR006330">
    <property type="entry name" value="Ado/ade_deaminase"/>
</dbReference>
<dbReference type="PANTHER" id="PTHR11409">
    <property type="entry name" value="ADENOSINE DEAMINASE"/>
    <property type="match status" value="1"/>
</dbReference>
<evidence type="ECO:0000256" key="2">
    <source>
        <dbReference type="ARBA" id="ARBA00004296"/>
    </source>
</evidence>
<dbReference type="FunFam" id="3.20.20.140:FF:000057">
    <property type="entry name" value="Adenosine deaminase"/>
    <property type="match status" value="1"/>
</dbReference>
<dbReference type="GO" id="GO:0009897">
    <property type="term" value="C:external side of plasma membrane"/>
    <property type="evidence" value="ECO:0007669"/>
    <property type="project" value="TreeGrafter"/>
</dbReference>
<evidence type="ECO:0000256" key="9">
    <source>
        <dbReference type="SAM" id="Phobius"/>
    </source>
</evidence>
<dbReference type="Proteomes" id="UP000046392">
    <property type="component" value="Unplaced"/>
</dbReference>
<dbReference type="InterPro" id="IPR032466">
    <property type="entry name" value="Metal_Hydrolase"/>
</dbReference>
<dbReference type="AlphaFoldDB" id="A0A0N5C5L9"/>
<dbReference type="WBParaSite" id="SPAL_0001324600.1">
    <property type="protein sequence ID" value="SPAL_0001324600.1"/>
    <property type="gene ID" value="SPAL_0001324600"/>
</dbReference>
<sequence>MIEWRVCEIYKFIFHLIVKIFTFLMLHYQNTTENKMSFYPPEVTEETKKTFNFPLVELHVHFDGSIRIETIWDLIQKKHIEIEGVHNIVDLRDILTTHKPDDLAGVLRAFDVFLPIVRGDLEAIERIAYEMVEDQAKNNVCYFEARYSPQFFSDKTEYDLPLPSNYGPRKEITCEQIVEAANRGFKRAEADFGVVVRSILCCIRGFEKWAEEVLELVIKYQNDGVVAMDVAGSSGGADEKYSHQVTEVFQKAHELGIPTTAHAGESGTYKEVKNVVENLKVQRVGHGYHILDDEDTYKKIALHDRIHLEACPYSSIMTGSCDKVWQNHPTKRWSEDDANFSLSTDDPTCFGNSMQSDLLIAKDYIGLSIHQVWKCQLNAIESCFLSEEDRNIREKLIAMIKEAEPK</sequence>
<dbReference type="GO" id="GO:0046103">
    <property type="term" value="P:inosine biosynthetic process"/>
    <property type="evidence" value="ECO:0007669"/>
    <property type="project" value="TreeGrafter"/>
</dbReference>
<name>A0A0N5C5L9_STREA</name>
<keyword evidence="9" id="KW-0472">Membrane</keyword>
<dbReference type="EC" id="3.5.4.4" evidence="4"/>
<dbReference type="GO" id="GO:0009168">
    <property type="term" value="P:purine ribonucleoside monophosphate biosynthetic process"/>
    <property type="evidence" value="ECO:0007669"/>
    <property type="project" value="InterPro"/>
</dbReference>
<comment type="similarity">
    <text evidence="3">Belongs to the metallo-dependent hydrolases superfamily. Adenosine and AMP deaminases family.</text>
</comment>
<dbReference type="GO" id="GO:0004000">
    <property type="term" value="F:adenosine deaminase activity"/>
    <property type="evidence" value="ECO:0007669"/>
    <property type="project" value="TreeGrafter"/>
</dbReference>
<accession>A0A0N5C5L9</accession>
<dbReference type="GO" id="GO:0006154">
    <property type="term" value="P:adenosine catabolic process"/>
    <property type="evidence" value="ECO:0007669"/>
    <property type="project" value="TreeGrafter"/>
</dbReference>
<comment type="subcellular location">
    <subcellularLocation>
        <location evidence="2">Cell membrane</location>
        <topology evidence="2">Peripheral membrane protein</topology>
        <orientation evidence="2">Extracellular side</orientation>
    </subcellularLocation>
</comment>
<keyword evidence="7" id="KW-0378">Hydrolase</keyword>
<evidence type="ECO:0000313" key="12">
    <source>
        <dbReference type="WBParaSite" id="SPAL_0001324600.1"/>
    </source>
</evidence>
<organism evidence="11 12">
    <name type="scientific">Strongyloides papillosus</name>
    <name type="common">Intestinal threadworm</name>
    <dbReference type="NCBI Taxonomy" id="174720"/>
    <lineage>
        <taxon>Eukaryota</taxon>
        <taxon>Metazoa</taxon>
        <taxon>Ecdysozoa</taxon>
        <taxon>Nematoda</taxon>
        <taxon>Chromadorea</taxon>
        <taxon>Rhabditida</taxon>
        <taxon>Tylenchina</taxon>
        <taxon>Panagrolaimomorpha</taxon>
        <taxon>Strongyloidoidea</taxon>
        <taxon>Strongyloididae</taxon>
        <taxon>Strongyloides</taxon>
    </lineage>
</organism>
<evidence type="ECO:0000256" key="5">
    <source>
        <dbReference type="ARBA" id="ARBA00018099"/>
    </source>
</evidence>
<keyword evidence="8" id="KW-0862">Zinc</keyword>
<evidence type="ECO:0000256" key="8">
    <source>
        <dbReference type="ARBA" id="ARBA00022833"/>
    </source>
</evidence>
<comment type="cofactor">
    <cofactor evidence="1">
        <name>Zn(2+)</name>
        <dbReference type="ChEBI" id="CHEBI:29105"/>
    </cofactor>
</comment>
<evidence type="ECO:0000256" key="6">
    <source>
        <dbReference type="ARBA" id="ARBA00022723"/>
    </source>
</evidence>
<evidence type="ECO:0000256" key="1">
    <source>
        <dbReference type="ARBA" id="ARBA00001947"/>
    </source>
</evidence>
<dbReference type="Pfam" id="PF00962">
    <property type="entry name" value="A_deaminase"/>
    <property type="match status" value="1"/>
</dbReference>
<dbReference type="GO" id="GO:0005829">
    <property type="term" value="C:cytosol"/>
    <property type="evidence" value="ECO:0007669"/>
    <property type="project" value="TreeGrafter"/>
</dbReference>
<feature type="domain" description="Adenosine deaminase" evidence="10">
    <location>
        <begin position="54"/>
        <end position="395"/>
    </location>
</feature>
<keyword evidence="6" id="KW-0479">Metal-binding</keyword>